<accession>A0A7K0BXC4</accession>
<keyword evidence="3" id="KW-1185">Reference proteome</keyword>
<name>A0A7K0BXC4_9ACTN</name>
<gene>
    <name evidence="2" type="ORF">ACRB68_39120</name>
</gene>
<evidence type="ECO:0000313" key="2">
    <source>
        <dbReference type="EMBL" id="MQY05835.1"/>
    </source>
</evidence>
<keyword evidence="1" id="KW-0472">Membrane</keyword>
<organism evidence="2 3">
    <name type="scientific">Actinomadura macrotermitis</name>
    <dbReference type="NCBI Taxonomy" id="2585200"/>
    <lineage>
        <taxon>Bacteria</taxon>
        <taxon>Bacillati</taxon>
        <taxon>Actinomycetota</taxon>
        <taxon>Actinomycetes</taxon>
        <taxon>Streptosporangiales</taxon>
        <taxon>Thermomonosporaceae</taxon>
        <taxon>Actinomadura</taxon>
    </lineage>
</organism>
<reference evidence="2 3" key="1">
    <citation type="submission" date="2019-10" db="EMBL/GenBank/DDBJ databases">
        <title>Actinomadura rubteroloni sp. nov. and Actinomadura macrotermitis sp. nov., isolated from the gut of fungus growing-termite Macrotermes natalensis.</title>
        <authorList>
            <person name="Benndorf R."/>
            <person name="Martin K."/>
            <person name="Kuefner M."/>
            <person name="De Beer W."/>
            <person name="Kaster A.-K."/>
            <person name="Vollmers J."/>
            <person name="Poulsen M."/>
            <person name="Beemelmanns C."/>
        </authorList>
    </citation>
    <scope>NUCLEOTIDE SEQUENCE [LARGE SCALE GENOMIC DNA]</scope>
    <source>
        <strain evidence="2 3">RB68</strain>
    </source>
</reference>
<protein>
    <submittedName>
        <fullName evidence="2">Uncharacterized protein</fullName>
    </submittedName>
</protein>
<keyword evidence="1" id="KW-1133">Transmembrane helix</keyword>
<dbReference type="EMBL" id="WEGH01000002">
    <property type="protein sequence ID" value="MQY05835.1"/>
    <property type="molecule type" value="Genomic_DNA"/>
</dbReference>
<evidence type="ECO:0000313" key="3">
    <source>
        <dbReference type="Proteomes" id="UP000487268"/>
    </source>
</evidence>
<sequence length="43" mass="4623">MSVGEVFVVWGMVACCIALSAGAAALLAAARRKARYQGRRRVR</sequence>
<dbReference type="AlphaFoldDB" id="A0A7K0BXC4"/>
<dbReference type="RefSeq" id="WP_268890384.1">
    <property type="nucleotide sequence ID" value="NZ_WEGH01000002.1"/>
</dbReference>
<feature type="transmembrane region" description="Helical" evidence="1">
    <location>
        <begin position="6"/>
        <end position="30"/>
    </location>
</feature>
<comment type="caution">
    <text evidence="2">The sequence shown here is derived from an EMBL/GenBank/DDBJ whole genome shotgun (WGS) entry which is preliminary data.</text>
</comment>
<dbReference type="Proteomes" id="UP000487268">
    <property type="component" value="Unassembled WGS sequence"/>
</dbReference>
<evidence type="ECO:0000256" key="1">
    <source>
        <dbReference type="SAM" id="Phobius"/>
    </source>
</evidence>
<proteinExistence type="predicted"/>
<keyword evidence="1" id="KW-0812">Transmembrane</keyword>